<dbReference type="Proteomes" id="UP000827092">
    <property type="component" value="Unassembled WGS sequence"/>
</dbReference>
<evidence type="ECO:0008006" key="4">
    <source>
        <dbReference type="Google" id="ProtNLM"/>
    </source>
</evidence>
<evidence type="ECO:0000313" key="3">
    <source>
        <dbReference type="Proteomes" id="UP000827092"/>
    </source>
</evidence>
<sequence>MEVPQKYQRKKGEKPQRIIPPYILKEAVEKVLDGTPCHTVSNELGLSMNTLRRYVRKIQDGQTTNFVSSHNARQVFNEEEETELSEYLEVMARMNHDEDFLCLSVTDRTNPEDQPETHSSTVSTEQASSSKANPNDHPEQFSTSILTEQSSTSRSEQAGTSSNSLVFCVSPEDIIPFPNSGKRKMTTRGSKKAMTSQIQQPTPTKPPQTGEYRSMTNKSSSSILWATTILFPLDITSTAPLVNILMSA</sequence>
<feature type="region of interest" description="Disordered" evidence="1">
    <location>
        <begin position="107"/>
        <end position="140"/>
    </location>
</feature>
<reference evidence="2 3" key="1">
    <citation type="journal article" date="2022" name="Nat. Ecol. Evol.">
        <title>A masculinizing supergene underlies an exaggerated male reproductive morph in a spider.</title>
        <authorList>
            <person name="Hendrickx F."/>
            <person name="De Corte Z."/>
            <person name="Sonet G."/>
            <person name="Van Belleghem S.M."/>
            <person name="Kostlbacher S."/>
            <person name="Vangestel C."/>
        </authorList>
    </citation>
    <scope>NUCLEOTIDE SEQUENCE [LARGE SCALE GENOMIC DNA]</scope>
    <source>
        <strain evidence="2">W744_W776</strain>
    </source>
</reference>
<feature type="compositionally biased region" description="Basic residues" evidence="1">
    <location>
        <begin position="181"/>
        <end position="191"/>
    </location>
</feature>
<protein>
    <recommendedName>
        <fullName evidence="4">HTH psq-type domain-containing protein</fullName>
    </recommendedName>
</protein>
<dbReference type="EMBL" id="JAFNEN010000390">
    <property type="protein sequence ID" value="KAG8184057.1"/>
    <property type="molecule type" value="Genomic_DNA"/>
</dbReference>
<gene>
    <name evidence="2" type="ORF">JTE90_011554</name>
</gene>
<organism evidence="2 3">
    <name type="scientific">Oedothorax gibbosus</name>
    <dbReference type="NCBI Taxonomy" id="931172"/>
    <lineage>
        <taxon>Eukaryota</taxon>
        <taxon>Metazoa</taxon>
        <taxon>Ecdysozoa</taxon>
        <taxon>Arthropoda</taxon>
        <taxon>Chelicerata</taxon>
        <taxon>Arachnida</taxon>
        <taxon>Araneae</taxon>
        <taxon>Araneomorphae</taxon>
        <taxon>Entelegynae</taxon>
        <taxon>Araneoidea</taxon>
        <taxon>Linyphiidae</taxon>
        <taxon>Erigoninae</taxon>
        <taxon>Oedothorax</taxon>
    </lineage>
</organism>
<dbReference type="AlphaFoldDB" id="A0AAV6UI50"/>
<feature type="region of interest" description="Disordered" evidence="1">
    <location>
        <begin position="177"/>
        <end position="217"/>
    </location>
</feature>
<evidence type="ECO:0000313" key="2">
    <source>
        <dbReference type="EMBL" id="KAG8184057.1"/>
    </source>
</evidence>
<comment type="caution">
    <text evidence="2">The sequence shown here is derived from an EMBL/GenBank/DDBJ whole genome shotgun (WGS) entry which is preliminary data.</text>
</comment>
<feature type="compositionally biased region" description="Low complexity" evidence="1">
    <location>
        <begin position="119"/>
        <end position="130"/>
    </location>
</feature>
<keyword evidence="3" id="KW-1185">Reference proteome</keyword>
<accession>A0AAV6UI50</accession>
<evidence type="ECO:0000256" key="1">
    <source>
        <dbReference type="SAM" id="MobiDB-lite"/>
    </source>
</evidence>
<name>A0AAV6UI50_9ARAC</name>
<proteinExistence type="predicted"/>